<feature type="compositionally biased region" description="Polar residues" evidence="1">
    <location>
        <begin position="1183"/>
        <end position="1192"/>
    </location>
</feature>
<feature type="compositionally biased region" description="Polar residues" evidence="1">
    <location>
        <begin position="968"/>
        <end position="980"/>
    </location>
</feature>
<proteinExistence type="predicted"/>
<comment type="caution">
    <text evidence="3">The sequence shown here is derived from an EMBL/GenBank/DDBJ whole genome shotgun (WGS) entry which is preliminary data.</text>
</comment>
<sequence length="1719" mass="193087">MAELAKKTQQGATNSENDAQAVNPEELRERRLAYFQLKSASKQLAKDGYAHDDAISKPLRQDKIREDDTKPKAPDKFGNPKSTIADNVAGVELEEEFSRQDYRVNSPLKEVKLKPTRSTPKTEITRPPECSENLSQPRHFKVPELIQDQEFDEKIKLHPIARKNPDNLPPTSLQESQNLDSVSVFQSEADLESLGLSTHRPASPPSTVSVLDKRLNGDNPILDASEIKSLLGDEKYEEFLQKSVKDINALYKHKTTETSPRLLDQTVSVLAEQPAPNTTEYNVISSDKNTINFVHNNINKNSGIPPRQQVSLQPEQSYKNIHNLEQEIDRGQGSRNYDQVLVSRNVTFSADEIYRQAYGPIPIDPRSAHQQMTSSPPYNVVISPRQQNYPMAMNVQNYQQVPTGMCMYNGQGDYFMSPNSPVSPQASFFQPYFPGNCSPSPPQRQFVYPGVMSSSPPGPTQGYHNYQQQHAYNTNNSNQYQVYLPHPPHPPPHYQSQQQHATTQHQHPQHTIQYQHSNHQAYGGSSGWTGVQNRNQYNSYSGNTNYKHTKDTNVQKEAMIKHKETKVESASPSHKQLPVAKMTSENDRTKNQIKENTSLRHKEAVRQYHEQRRNLQEDQVDQKSTVNIKPNSYAASSLNRYFSSLENLNAKTENDNDDNLTIVTETSGVTATSVNAGGITDRIEKLGITIPNLKPKDALADEPSAKIEKKYKICPECSTTNKDYMTWCSECGEVLIGVRTITSKKKHSKGTERTQRIPKKEKKSVKDATSTLNAELDKMDRKENSHVQINKPNLKSVIDSPLKPQPTFEQVKEAEKIIERNSPRTDDKPKFDPKFYRTDKDINDICEVITDPVIRGYIRSYFKKKTGSALAEEEGCSSSVQDHPDKLEESTKPLVVSSEHLEESPDTMEATETQHRTQPDIALDLNLSNNTSAFKSAANSTQTKSQHFGKKNDNVSRETKLQTKEAEQGTQPEVSLDLNMTNSTAALKDASTSAKKKGTKFGKKKDNVEIDIEVFGMEESRESKSSIIPVVPSLNLASSSDEDEPRNRDLMVDSSVDTDVFQAVMDSKTVSNGIVKDKVPEKSNFLAQILGPKGSTPKKVGTSKDVSTKPKKKVVPSKVSETVNSLPYQRRWEKSNLAWSAIHPKEINLKSSVSMPKARIGFASKGKAVYSLDNFGSVDMNSINQSTQSTTDGHQKKQRPASADLYKRKVQQQRPTSAQVRPMSAQVRPASAHVRPTTAQMRPNYSKQIPVHLQSDNVDIQDDALEEFIDEYVDVPDVDDQNPVNMPTIVDHRLPTQVARVISQSVNLVPETSVTAYNKYIEMTPRIQEGNFSPWVCMPDEIWLHIFSYLNHVDLKNCGCVCQQFHRVALDEVLWKYIAVKKQHNICDDWLHQIGKRHPISLALIQCHGDFITIQGLCDMFKECSETLRELNFTRCSRGGLTGDNILLNAAIMCHNLTHIDASWCHVTDNALLAIAESSNRLESVCLNGCQVISDVGLEALIKKHGGSLRVLEMFGCFNISQRGLRFIANNCRNLYTLNLGQCYKLTDSCMTQISANLGRIENLDLRGCKQIRDNCVRKIVRNCPRLKTLVLANCPNISNDAMVEVATYSMDIRNLDVCGCRNISDISIRNITNNCLRLTALDISSTGCSTASVNMLANYGNRCLESVKLNFLTDVTEASLLRLVKHCSRLKTLHLYGCSSVRNIYKLIMINKNLDVEM</sequence>
<dbReference type="InterPro" id="IPR006553">
    <property type="entry name" value="Leu-rich_rpt_Cys-con_subtyp"/>
</dbReference>
<gene>
    <name evidence="3" type="ORF">SNE40_003286</name>
</gene>
<feature type="region of interest" description="Disordered" evidence="1">
    <location>
        <begin position="483"/>
        <end position="548"/>
    </location>
</feature>
<dbReference type="SUPFAM" id="SSF52047">
    <property type="entry name" value="RNI-like"/>
    <property type="match status" value="1"/>
</dbReference>
<feature type="compositionally biased region" description="Polar residues" evidence="1">
    <location>
        <begin position="934"/>
        <end position="946"/>
    </location>
</feature>
<feature type="region of interest" description="Disordered" evidence="1">
    <location>
        <begin position="115"/>
        <end position="135"/>
    </location>
</feature>
<dbReference type="GO" id="GO:0019005">
    <property type="term" value="C:SCF ubiquitin ligase complex"/>
    <property type="evidence" value="ECO:0007669"/>
    <property type="project" value="TreeGrafter"/>
</dbReference>
<keyword evidence="4" id="KW-1185">Reference proteome</keyword>
<feature type="region of interest" description="Disordered" evidence="1">
    <location>
        <begin position="870"/>
        <end position="916"/>
    </location>
</feature>
<dbReference type="EMBL" id="JAZGQO010000002">
    <property type="protein sequence ID" value="KAK6191654.1"/>
    <property type="molecule type" value="Genomic_DNA"/>
</dbReference>
<reference evidence="3 4" key="1">
    <citation type="submission" date="2024-01" db="EMBL/GenBank/DDBJ databases">
        <title>The genome of the rayed Mediterranean limpet Patella caerulea (Linnaeus, 1758).</title>
        <authorList>
            <person name="Anh-Thu Weber A."/>
            <person name="Halstead-Nussloch G."/>
        </authorList>
    </citation>
    <scope>NUCLEOTIDE SEQUENCE [LARGE SCALE GENOMIC DNA]</scope>
    <source>
        <strain evidence="3">AATW-2023a</strain>
        <tissue evidence="3">Whole specimen</tissue>
    </source>
</reference>
<dbReference type="InterPro" id="IPR032675">
    <property type="entry name" value="LRR_dom_sf"/>
</dbReference>
<feature type="domain" description="F-box" evidence="2">
    <location>
        <begin position="1332"/>
        <end position="1378"/>
    </location>
</feature>
<organism evidence="3 4">
    <name type="scientific">Patella caerulea</name>
    <name type="common">Rayed Mediterranean limpet</name>
    <dbReference type="NCBI Taxonomy" id="87958"/>
    <lineage>
        <taxon>Eukaryota</taxon>
        <taxon>Metazoa</taxon>
        <taxon>Spiralia</taxon>
        <taxon>Lophotrochozoa</taxon>
        <taxon>Mollusca</taxon>
        <taxon>Gastropoda</taxon>
        <taxon>Patellogastropoda</taxon>
        <taxon>Patelloidea</taxon>
        <taxon>Patellidae</taxon>
        <taxon>Patella</taxon>
    </lineage>
</organism>
<dbReference type="CDD" id="cd22139">
    <property type="entry name" value="F-box_unchar"/>
    <property type="match status" value="1"/>
</dbReference>
<feature type="region of interest" description="Disordered" evidence="1">
    <location>
        <begin position="43"/>
        <end position="83"/>
    </location>
</feature>
<feature type="region of interest" description="Disordered" evidence="1">
    <location>
        <begin position="934"/>
        <end position="980"/>
    </location>
</feature>
<evidence type="ECO:0000313" key="4">
    <source>
        <dbReference type="Proteomes" id="UP001347796"/>
    </source>
</evidence>
<feature type="compositionally biased region" description="Basic and acidic residues" evidence="1">
    <location>
        <begin position="950"/>
        <end position="967"/>
    </location>
</feature>
<dbReference type="InterPro" id="IPR057207">
    <property type="entry name" value="FBXL15_LRR"/>
</dbReference>
<dbReference type="InterPro" id="IPR001810">
    <property type="entry name" value="F-box_dom"/>
</dbReference>
<dbReference type="Pfam" id="PF25372">
    <property type="entry name" value="DUF7885"/>
    <property type="match status" value="1"/>
</dbReference>
<dbReference type="Pfam" id="PF12937">
    <property type="entry name" value="F-box-like"/>
    <property type="match status" value="1"/>
</dbReference>
<protein>
    <recommendedName>
        <fullName evidence="2">F-box domain-containing protein</fullName>
    </recommendedName>
</protein>
<feature type="region of interest" description="Disordered" evidence="1">
    <location>
        <begin position="1211"/>
        <end position="1236"/>
    </location>
</feature>
<feature type="compositionally biased region" description="Polar residues" evidence="1">
    <location>
        <begin position="528"/>
        <end position="546"/>
    </location>
</feature>
<feature type="region of interest" description="Disordered" evidence="1">
    <location>
        <begin position="1183"/>
        <end position="1202"/>
    </location>
</feature>
<feature type="compositionally biased region" description="Basic and acidic residues" evidence="1">
    <location>
        <begin position="882"/>
        <end position="891"/>
    </location>
</feature>
<feature type="region of interest" description="Disordered" evidence="1">
    <location>
        <begin position="564"/>
        <end position="588"/>
    </location>
</feature>
<feature type="region of interest" description="Disordered" evidence="1">
    <location>
        <begin position="1"/>
        <end position="25"/>
    </location>
</feature>
<evidence type="ECO:0000259" key="2">
    <source>
        <dbReference type="PROSITE" id="PS50181"/>
    </source>
</evidence>
<feature type="region of interest" description="Disordered" evidence="1">
    <location>
        <begin position="744"/>
        <end position="769"/>
    </location>
</feature>
<feature type="compositionally biased region" description="Basic and acidic residues" evidence="1">
    <location>
        <begin position="44"/>
        <end position="75"/>
    </location>
</feature>
<dbReference type="PROSITE" id="PS50181">
    <property type="entry name" value="FBOX"/>
    <property type="match status" value="1"/>
</dbReference>
<dbReference type="Gene3D" id="3.80.10.10">
    <property type="entry name" value="Ribonuclease Inhibitor"/>
    <property type="match status" value="2"/>
</dbReference>
<feature type="region of interest" description="Disordered" evidence="1">
    <location>
        <begin position="1091"/>
        <end position="1110"/>
    </location>
</feature>
<accession>A0AAN8KDY1</accession>
<dbReference type="PANTHER" id="PTHR13318">
    <property type="entry name" value="PARTNER OF PAIRED, ISOFORM B-RELATED"/>
    <property type="match status" value="1"/>
</dbReference>
<evidence type="ECO:0000256" key="1">
    <source>
        <dbReference type="SAM" id="MobiDB-lite"/>
    </source>
</evidence>
<dbReference type="SMART" id="SM00256">
    <property type="entry name" value="FBOX"/>
    <property type="match status" value="1"/>
</dbReference>
<feature type="compositionally biased region" description="Low complexity" evidence="1">
    <location>
        <begin position="494"/>
        <end position="516"/>
    </location>
</feature>
<dbReference type="GO" id="GO:0031146">
    <property type="term" value="P:SCF-dependent proteasomal ubiquitin-dependent protein catabolic process"/>
    <property type="evidence" value="ECO:0007669"/>
    <property type="project" value="TreeGrafter"/>
</dbReference>
<name>A0AAN8KDY1_PATCE</name>
<evidence type="ECO:0000313" key="3">
    <source>
        <dbReference type="EMBL" id="KAK6191654.1"/>
    </source>
</evidence>
<dbReference type="SMART" id="SM00367">
    <property type="entry name" value="LRR_CC"/>
    <property type="match status" value="8"/>
</dbReference>
<feature type="compositionally biased region" description="Polar residues" evidence="1">
    <location>
        <begin position="7"/>
        <end position="20"/>
    </location>
</feature>
<dbReference type="Proteomes" id="UP001347796">
    <property type="component" value="Unassembled WGS sequence"/>
</dbReference>